<feature type="chain" id="PRO_5009259212" description="DUF3575 domain-containing protein" evidence="1">
    <location>
        <begin position="20"/>
        <end position="189"/>
    </location>
</feature>
<reference evidence="2 3" key="1">
    <citation type="submission" date="2016-10" db="EMBL/GenBank/DDBJ databases">
        <authorList>
            <person name="Varghese N."/>
            <person name="Submissions S."/>
        </authorList>
    </citation>
    <scope>NUCLEOTIDE SEQUENCE [LARGE SCALE GENOMIC DNA]</scope>
    <source>
        <strain evidence="2 3">Mar_2010_102</strain>
    </source>
</reference>
<gene>
    <name evidence="2" type="ORF">SAMN04488552_3006</name>
</gene>
<dbReference type="STRING" id="1250231.SAMN04488552_3006"/>
<dbReference type="RefSeq" id="WP_089663562.1">
    <property type="nucleotide sequence ID" value="NZ_LT629745.1"/>
</dbReference>
<proteinExistence type="predicted"/>
<protein>
    <recommendedName>
        <fullName evidence="4">DUF3575 domain-containing protein</fullName>
    </recommendedName>
</protein>
<keyword evidence="3" id="KW-1185">Reference proteome</keyword>
<dbReference type="Proteomes" id="UP000198858">
    <property type="component" value="Chromosome I"/>
</dbReference>
<accession>A0A1H1RSE4</accession>
<evidence type="ECO:0000313" key="2">
    <source>
        <dbReference type="EMBL" id="SDS38641.1"/>
    </source>
</evidence>
<sequence length="189" mass="21244">MKNLFIASILIFATTLSYAQETSKDSIPDSRDINKNELSINAFNLVAFGIIDIAYERVIDENSTWAVEGYLYPSNDDYYGDGFFKNSSVTGKYKHFFSSNYARGFYVNGFGMLSNGEYDVDYYLDQQSGDYVYKTENYTDFAIGFGLGGKFVSQGGFLLDLNAGIGRNLFSDNSPTIVGQFMINLGYRF</sequence>
<keyword evidence="1" id="KW-0732">Signal</keyword>
<dbReference type="AlphaFoldDB" id="A0A1H1RSE4"/>
<organism evidence="2 3">
    <name type="scientific">Christiangramia echinicola</name>
    <dbReference type="NCBI Taxonomy" id="279359"/>
    <lineage>
        <taxon>Bacteria</taxon>
        <taxon>Pseudomonadati</taxon>
        <taxon>Bacteroidota</taxon>
        <taxon>Flavobacteriia</taxon>
        <taxon>Flavobacteriales</taxon>
        <taxon>Flavobacteriaceae</taxon>
        <taxon>Christiangramia</taxon>
    </lineage>
</organism>
<dbReference type="EMBL" id="LT629745">
    <property type="protein sequence ID" value="SDS38641.1"/>
    <property type="molecule type" value="Genomic_DNA"/>
</dbReference>
<evidence type="ECO:0000256" key="1">
    <source>
        <dbReference type="SAM" id="SignalP"/>
    </source>
</evidence>
<evidence type="ECO:0000313" key="3">
    <source>
        <dbReference type="Proteomes" id="UP000198858"/>
    </source>
</evidence>
<feature type="signal peptide" evidence="1">
    <location>
        <begin position="1"/>
        <end position="19"/>
    </location>
</feature>
<evidence type="ECO:0008006" key="4">
    <source>
        <dbReference type="Google" id="ProtNLM"/>
    </source>
</evidence>
<name>A0A1H1RSE4_9FLAO</name>